<keyword evidence="2" id="KW-1185">Reference proteome</keyword>
<sequence length="43" mass="4908">MKLIGIIVFDHQKPFQTNIKDASRLGLSISTLQIPNITNTKRR</sequence>
<name>A0A484IAN9_9ARCH</name>
<evidence type="ECO:0000313" key="1">
    <source>
        <dbReference type="EMBL" id="VFJ13833.1"/>
    </source>
</evidence>
<accession>A0A484IAN9</accession>
<dbReference type="Proteomes" id="UP000294299">
    <property type="component" value="Chromosome NFRAN"/>
</dbReference>
<organism evidence="1 2">
    <name type="scientific">Candidatus Nitrosocosmicus franklandianus</name>
    <dbReference type="NCBI Taxonomy" id="1798806"/>
    <lineage>
        <taxon>Archaea</taxon>
        <taxon>Nitrososphaerota</taxon>
        <taxon>Nitrososphaeria</taxon>
        <taxon>Nitrososphaerales</taxon>
        <taxon>Nitrososphaeraceae</taxon>
        <taxon>Candidatus Nitrosocosmicus</taxon>
    </lineage>
</organism>
<evidence type="ECO:0000313" key="2">
    <source>
        <dbReference type="Proteomes" id="UP000294299"/>
    </source>
</evidence>
<reference evidence="1 2" key="1">
    <citation type="submission" date="2019-02" db="EMBL/GenBank/DDBJ databases">
        <authorList>
            <person name="Lehtovirta-Morley E L."/>
        </authorList>
    </citation>
    <scope>NUCLEOTIDE SEQUENCE [LARGE SCALE GENOMIC DNA]</scope>
    <source>
        <strain evidence="1">NFRAN1</strain>
    </source>
</reference>
<proteinExistence type="predicted"/>
<gene>
    <name evidence="1" type="ORF">NFRAN_1511</name>
</gene>
<dbReference type="AlphaFoldDB" id="A0A484IAN9"/>
<dbReference type="EMBL" id="LR216287">
    <property type="protein sequence ID" value="VFJ13833.1"/>
    <property type="molecule type" value="Genomic_DNA"/>
</dbReference>
<protein>
    <submittedName>
        <fullName evidence="1">Uncharacterized protein</fullName>
    </submittedName>
</protein>
<dbReference type="KEGG" id="nfn:NFRAN_1511"/>